<dbReference type="PANTHER" id="PTHR33928:SF2">
    <property type="entry name" value="PECTATE LYASE SUPERFAMILY PROTEIN DOMAIN-CONTAINING PROTEIN-RELATED"/>
    <property type="match status" value="1"/>
</dbReference>
<dbReference type="InterPro" id="IPR012334">
    <property type="entry name" value="Pectin_lyas_fold"/>
</dbReference>
<dbReference type="VEuPathDB" id="FungiDB:jhhlp_002139"/>
<dbReference type="CDD" id="cd23668">
    <property type="entry name" value="GH55_beta13glucanase-like"/>
    <property type="match status" value="1"/>
</dbReference>
<dbReference type="Gene3D" id="2.160.20.10">
    <property type="entry name" value="Single-stranded right-handed beta-helix, Pectin lyase-like"/>
    <property type="match status" value="2"/>
</dbReference>
<dbReference type="InterPro" id="IPR024535">
    <property type="entry name" value="RHGA/B-epi-like_pectate_lyase"/>
</dbReference>
<proteinExistence type="predicted"/>
<dbReference type="OrthoDB" id="1046782at2759"/>
<name>A0A2N3ND92_9PEZI</name>
<feature type="domain" description="Rhamnogalacturonase A/B/Epimerase-like pectate lyase" evidence="2">
    <location>
        <begin position="59"/>
        <end position="283"/>
    </location>
</feature>
<dbReference type="EMBL" id="NLAX01000008">
    <property type="protein sequence ID" value="PKS10388.1"/>
    <property type="molecule type" value="Genomic_DNA"/>
</dbReference>
<evidence type="ECO:0000313" key="3">
    <source>
        <dbReference type="EMBL" id="PKS10388.1"/>
    </source>
</evidence>
<dbReference type="InterPro" id="IPR039279">
    <property type="entry name" value="QRT3-like"/>
</dbReference>
<dbReference type="PANTHER" id="PTHR33928">
    <property type="entry name" value="POLYGALACTURONASE QRT3"/>
    <property type="match status" value="1"/>
</dbReference>
<feature type="signal peptide" evidence="1">
    <location>
        <begin position="1"/>
        <end position="23"/>
    </location>
</feature>
<comment type="caution">
    <text evidence="3">The sequence shown here is derived from an EMBL/GenBank/DDBJ whole genome shotgun (WGS) entry which is preliminary data.</text>
</comment>
<dbReference type="FunFam" id="2.160.20.10:FF:000023">
    <property type="entry name" value="Exo-beta-1,3-glucanase Exg0"/>
    <property type="match status" value="1"/>
</dbReference>
<dbReference type="AlphaFoldDB" id="A0A2N3ND92"/>
<gene>
    <name evidence="3" type="ORF">jhhlp_002139</name>
</gene>
<feature type="domain" description="Rhamnogalacturonase A/B/Epimerase-like pectate lyase" evidence="2">
    <location>
        <begin position="410"/>
        <end position="470"/>
    </location>
</feature>
<evidence type="ECO:0000259" key="2">
    <source>
        <dbReference type="Pfam" id="PF12708"/>
    </source>
</evidence>
<organism evidence="3 4">
    <name type="scientific">Lomentospora prolificans</name>
    <dbReference type="NCBI Taxonomy" id="41688"/>
    <lineage>
        <taxon>Eukaryota</taxon>
        <taxon>Fungi</taxon>
        <taxon>Dikarya</taxon>
        <taxon>Ascomycota</taxon>
        <taxon>Pezizomycotina</taxon>
        <taxon>Sordariomycetes</taxon>
        <taxon>Hypocreomycetidae</taxon>
        <taxon>Microascales</taxon>
        <taxon>Microascaceae</taxon>
        <taxon>Lomentospora</taxon>
    </lineage>
</organism>
<sequence>MMGFTTVITFFLAFRLFSLPVLAIPAPQAEQSPAAGTYWLAEIERQGSPAYGAADHQVFRNVKDFGAAGDGSQDDTEAINAAITAGNRCGQGCDSSTVTPAIVYFPPGTYRVTRPIIPYYYTQLIGDAINRPILKADAAFEGIAVIDADPYDNQGNNWYTNQNNFFRQVRNFVIDVTAQPLDRGSGIHWQVAQATSLQNIEFNMREDRSAANAQQGIFMDNGSGGFMTDLVFNGGRYGAFIGNQQFTTRNLKFNNCNTALFMNWNWAWSFHNIEINNCGIGIDMANGGASQTVGSVLVLDSKFSNTPIGVSTVYSPQSSQTNGTLILENVDMTENVPVAVSNQGTGATILAGNANIASWIQGRVYHGADGGNAVQDTQTPVTKPAVLLDGAGKVVTRSKPQFENVPASQFISVKKNGAVGDGVTDDSDAIQAIFDRAQAGQIVYFDHGAYVVTKTIKVPKNIKITGEIWPLIMAGGDSFFKDQNDPKPVFQVGEPGDVGEVEITELIFETKGPQPGAILMQWNVAGTAPGAAGLWDVHFRIGGSAGTELQSDKCSKTPDVTTQPNPECFGAFMILHVTAQGSGYFENTWFWVSDHELDLADHNQINIYNGRGVLVESTKGNWFWGTASEHSVLYNYQLTNAKNVYMSLIQTETAYFQGNPDAKVPFTVNPTFSDPDFEAICAGQDGPCARTLGVRIVDSSDIFFYGAGMYSFFENYTQECVDAQNCQTHMLSIENSQTHFFAMSTKASVNMVTLNGQSAALDSDNRNNFCATIAGFHSS</sequence>
<keyword evidence="1" id="KW-0732">Signal</keyword>
<dbReference type="FunFam" id="2.160.20.10:FF:000026">
    <property type="entry name" value="Exo-beta-1,3-glucanase Exg0"/>
    <property type="match status" value="1"/>
</dbReference>
<reference evidence="3 4" key="1">
    <citation type="journal article" date="2017" name="G3 (Bethesda)">
        <title>First Draft Genome Sequence of the Pathogenic Fungus Lomentospora prolificans (Formerly Scedosporium prolificans).</title>
        <authorList>
            <person name="Luo R."/>
            <person name="Zimin A."/>
            <person name="Workman R."/>
            <person name="Fan Y."/>
            <person name="Pertea G."/>
            <person name="Grossman N."/>
            <person name="Wear M.P."/>
            <person name="Jia B."/>
            <person name="Miller H."/>
            <person name="Casadevall A."/>
            <person name="Timp W."/>
            <person name="Zhang S.X."/>
            <person name="Salzberg S.L."/>
        </authorList>
    </citation>
    <scope>NUCLEOTIDE SEQUENCE [LARGE SCALE GENOMIC DNA]</scope>
    <source>
        <strain evidence="3 4">JHH-5317</strain>
    </source>
</reference>
<dbReference type="InterPro" id="IPR011050">
    <property type="entry name" value="Pectin_lyase_fold/virulence"/>
</dbReference>
<feature type="chain" id="PRO_5014878354" description="Rhamnogalacturonase A/B/Epimerase-like pectate lyase domain-containing protein" evidence="1">
    <location>
        <begin position="24"/>
        <end position="779"/>
    </location>
</feature>
<keyword evidence="4" id="KW-1185">Reference proteome</keyword>
<dbReference type="GO" id="GO:0004650">
    <property type="term" value="F:polygalacturonase activity"/>
    <property type="evidence" value="ECO:0007669"/>
    <property type="project" value="InterPro"/>
</dbReference>
<evidence type="ECO:0000256" key="1">
    <source>
        <dbReference type="SAM" id="SignalP"/>
    </source>
</evidence>
<dbReference type="Pfam" id="PF12708">
    <property type="entry name" value="Pect-lyase_RHGA_epim"/>
    <property type="match status" value="2"/>
</dbReference>
<dbReference type="InParanoid" id="A0A2N3ND92"/>
<protein>
    <recommendedName>
        <fullName evidence="2">Rhamnogalacturonase A/B/Epimerase-like pectate lyase domain-containing protein</fullName>
    </recommendedName>
</protein>
<accession>A0A2N3ND92</accession>
<dbReference type="SUPFAM" id="SSF51126">
    <property type="entry name" value="Pectin lyase-like"/>
    <property type="match status" value="2"/>
</dbReference>
<evidence type="ECO:0000313" key="4">
    <source>
        <dbReference type="Proteomes" id="UP000233524"/>
    </source>
</evidence>
<dbReference type="Proteomes" id="UP000233524">
    <property type="component" value="Unassembled WGS sequence"/>
</dbReference>
<dbReference type="STRING" id="41688.A0A2N3ND92"/>